<feature type="chain" id="PRO_5007593761" evidence="3">
    <location>
        <begin position="24"/>
        <end position="628"/>
    </location>
</feature>
<reference evidence="4 5" key="1">
    <citation type="submission" date="2015-12" db="EMBL/GenBank/DDBJ databases">
        <title>Dictyostelia acquired genes for synthesis and detection of signals that induce cell-type specialization by lateral gene transfer from prokaryotes.</title>
        <authorList>
            <person name="Gloeckner G."/>
            <person name="Schaap P."/>
        </authorList>
    </citation>
    <scope>NUCLEOTIDE SEQUENCE [LARGE SCALE GENOMIC DNA]</scope>
    <source>
        <strain evidence="4 5">TK</strain>
    </source>
</reference>
<name>A0A152A8W0_TIELA</name>
<keyword evidence="5" id="KW-1185">Reference proteome</keyword>
<keyword evidence="2" id="KW-1133">Transmembrane helix</keyword>
<feature type="compositionally biased region" description="Low complexity" evidence="1">
    <location>
        <begin position="62"/>
        <end position="181"/>
    </location>
</feature>
<feature type="region of interest" description="Disordered" evidence="1">
    <location>
        <begin position="593"/>
        <end position="628"/>
    </location>
</feature>
<dbReference type="OrthoDB" id="20269at2759"/>
<evidence type="ECO:0000256" key="1">
    <source>
        <dbReference type="SAM" id="MobiDB-lite"/>
    </source>
</evidence>
<proteinExistence type="predicted"/>
<evidence type="ECO:0000313" key="5">
    <source>
        <dbReference type="Proteomes" id="UP000076078"/>
    </source>
</evidence>
<evidence type="ECO:0000313" key="4">
    <source>
        <dbReference type="EMBL" id="KYR02658.1"/>
    </source>
</evidence>
<keyword evidence="4" id="KW-0808">Transferase</keyword>
<dbReference type="STRING" id="361077.A0A152A8W0"/>
<feature type="compositionally biased region" description="Polar residues" evidence="1">
    <location>
        <begin position="593"/>
        <end position="603"/>
    </location>
</feature>
<feature type="transmembrane region" description="Helical" evidence="2">
    <location>
        <begin position="550"/>
        <end position="572"/>
    </location>
</feature>
<evidence type="ECO:0000256" key="3">
    <source>
        <dbReference type="SAM" id="SignalP"/>
    </source>
</evidence>
<organism evidence="4 5">
    <name type="scientific">Tieghemostelium lacteum</name>
    <name type="common">Slime mold</name>
    <name type="synonym">Dictyostelium lacteum</name>
    <dbReference type="NCBI Taxonomy" id="361077"/>
    <lineage>
        <taxon>Eukaryota</taxon>
        <taxon>Amoebozoa</taxon>
        <taxon>Evosea</taxon>
        <taxon>Eumycetozoa</taxon>
        <taxon>Dictyostelia</taxon>
        <taxon>Dictyosteliales</taxon>
        <taxon>Raperosteliaceae</taxon>
        <taxon>Tieghemostelium</taxon>
    </lineage>
</organism>
<keyword evidence="2" id="KW-0472">Membrane</keyword>
<dbReference type="OMA" id="NDITTRC"/>
<dbReference type="InParanoid" id="A0A152A8W0"/>
<gene>
    <name evidence="4" type="ORF">DLAC_00111</name>
</gene>
<dbReference type="FunCoup" id="A0A152A8W0">
    <property type="interactions" value="425"/>
</dbReference>
<feature type="compositionally biased region" description="Low complexity" evidence="1">
    <location>
        <begin position="609"/>
        <end position="620"/>
    </location>
</feature>
<protein>
    <submittedName>
        <fullName evidence="4">Phosphatidylinositol 3-kinase 2</fullName>
    </submittedName>
</protein>
<comment type="caution">
    <text evidence="4">The sequence shown here is derived from an EMBL/GenBank/DDBJ whole genome shotgun (WGS) entry which is preliminary data.</text>
</comment>
<sequence length="628" mass="66500">MKPRFLVLIYLIICCLLVPVIISNELENKPLTTAITTPPTPLKGSDVTTSFVSELTVEPAKKGSTTSATTPKPGTSSTTSSTTSATTSTTSTTTSSPTSSSTSGGTGASSTSSTTSSLSTSSSSSSSSTLSTSSTTSFVDSAPSLPEIPLPSSSNIPIQSSSSTLASSSSTLGSSTTGIGLDPSTRGQLTSGGGVDSIAELSSKQSSTLGIQTSGFNDISSSPIGHSDGGGEYYLPSDLVCLGFQCPNGVCVLSSQFCNGQTNGIIQRCPYDNPVRCPDGSCNITSALCPPAEENCGDNIICPNGKCGPCPEYDGCSVDIPFQCPNGICTNSISGCEVCSEGGHLKCFDGSCTSPCPYPPFYYKPITIHTTISQSQQSTLIPVNSYNSPLNYNTSLQRIVDIIIEPDTFPLDTSLYISGVSDSYTSQVNCDYYWPNDFQFQLLLLSPVINITAVARSGHHKTRFDKKIKFDFTLVRDIPKVTNQEVCLGFINEHTMQWECVPNLVEIIEEPGVIRVVAYTDHFTSFALLTTYHSDRNSIWGEKGKRDIKMIVGVALGCVGAAVLIVFAGVVYHYSSKHGSLRNWLISVKSQTKKGSTPINSPKMSDPDLLSSSNIKLSSSTERPSQIF</sequence>
<dbReference type="Proteomes" id="UP000076078">
    <property type="component" value="Unassembled WGS sequence"/>
</dbReference>
<accession>A0A152A8W0</accession>
<dbReference type="AlphaFoldDB" id="A0A152A8W0"/>
<keyword evidence="4" id="KW-0418">Kinase</keyword>
<dbReference type="EMBL" id="LODT01000001">
    <property type="protein sequence ID" value="KYR02658.1"/>
    <property type="molecule type" value="Genomic_DNA"/>
</dbReference>
<keyword evidence="3" id="KW-0732">Signal</keyword>
<feature type="signal peptide" evidence="3">
    <location>
        <begin position="1"/>
        <end position="23"/>
    </location>
</feature>
<evidence type="ECO:0000256" key="2">
    <source>
        <dbReference type="SAM" id="Phobius"/>
    </source>
</evidence>
<dbReference type="GO" id="GO:0016301">
    <property type="term" value="F:kinase activity"/>
    <property type="evidence" value="ECO:0007669"/>
    <property type="project" value="UniProtKB-KW"/>
</dbReference>
<feature type="region of interest" description="Disordered" evidence="1">
    <location>
        <begin position="55"/>
        <end position="196"/>
    </location>
</feature>
<keyword evidence="2" id="KW-0812">Transmembrane</keyword>